<proteinExistence type="predicted"/>
<evidence type="ECO:0000256" key="1">
    <source>
        <dbReference type="SAM" id="MobiDB-lite"/>
    </source>
</evidence>
<reference evidence="2" key="1">
    <citation type="submission" date="2023-03" db="EMBL/GenBank/DDBJ databases">
        <title>Massive genome expansion in bonnet fungi (Mycena s.s.) driven by repeated elements and novel gene families across ecological guilds.</title>
        <authorList>
            <consortium name="Lawrence Berkeley National Laboratory"/>
            <person name="Harder C.B."/>
            <person name="Miyauchi S."/>
            <person name="Viragh M."/>
            <person name="Kuo A."/>
            <person name="Thoen E."/>
            <person name="Andreopoulos B."/>
            <person name="Lu D."/>
            <person name="Skrede I."/>
            <person name="Drula E."/>
            <person name="Henrissat B."/>
            <person name="Morin E."/>
            <person name="Kohler A."/>
            <person name="Barry K."/>
            <person name="LaButti K."/>
            <person name="Morin E."/>
            <person name="Salamov A."/>
            <person name="Lipzen A."/>
            <person name="Mereny Z."/>
            <person name="Hegedus B."/>
            <person name="Baldrian P."/>
            <person name="Stursova M."/>
            <person name="Weitz H."/>
            <person name="Taylor A."/>
            <person name="Grigoriev I.V."/>
            <person name="Nagy L.G."/>
            <person name="Martin F."/>
            <person name="Kauserud H."/>
        </authorList>
    </citation>
    <scope>NUCLEOTIDE SEQUENCE</scope>
    <source>
        <strain evidence="2">CBHHK188m</strain>
    </source>
</reference>
<name>A0AAD7NWW7_9AGAR</name>
<organism evidence="2 3">
    <name type="scientific">Mycena maculata</name>
    <dbReference type="NCBI Taxonomy" id="230809"/>
    <lineage>
        <taxon>Eukaryota</taxon>
        <taxon>Fungi</taxon>
        <taxon>Dikarya</taxon>
        <taxon>Basidiomycota</taxon>
        <taxon>Agaricomycotina</taxon>
        <taxon>Agaricomycetes</taxon>
        <taxon>Agaricomycetidae</taxon>
        <taxon>Agaricales</taxon>
        <taxon>Marasmiineae</taxon>
        <taxon>Mycenaceae</taxon>
        <taxon>Mycena</taxon>
    </lineage>
</organism>
<dbReference type="Proteomes" id="UP001215280">
    <property type="component" value="Unassembled WGS sequence"/>
</dbReference>
<evidence type="ECO:0000313" key="2">
    <source>
        <dbReference type="EMBL" id="KAJ7778581.1"/>
    </source>
</evidence>
<evidence type="ECO:0008006" key="4">
    <source>
        <dbReference type="Google" id="ProtNLM"/>
    </source>
</evidence>
<comment type="caution">
    <text evidence="2">The sequence shown here is derived from an EMBL/GenBank/DDBJ whole genome shotgun (WGS) entry which is preliminary data.</text>
</comment>
<gene>
    <name evidence="2" type="ORF">DFH07DRAFT_876169</name>
</gene>
<sequence>MISSPPVYEAGTFLASTSSLPAYSARRSEGGPVSGSRGSTEHIFSLQDKKKKPWITLKVLSSAPTSASLPTFLEGNRIEGCVELDLSNGEKITGASVLIRGEIITGTKERDRLRFLDITIPLWPKPESSSGGRVSPGHCHWPFEINIPKDVILADPERPGVVRSYSLPQTFLERGTNASAHYYLSLQIIRGARLFREEDEVKTMFVYVPAVRPDPPSVSRQLAYQENVPIPGPEIDMDGWHSCPPVILKGKVFNNRRVEVQCVLSLAKPLSYTRGTVVPCYLNYFCPDLQALNLLCTPSAINVCLRRQVKCRSISTASGHSIATDDAEEICRAVWSPVKEEARRQETRRFEGEIHLPKSMKPSSAISHFTLKYFVIILPFKVTGFSSEDTQPLVQQEVEIATMFAKGPRARRYAPATSEPAVNSALRKHPTSPDFNVWR</sequence>
<accession>A0AAD7NWW7</accession>
<dbReference type="InterPro" id="IPR014752">
    <property type="entry name" value="Arrestin-like_C"/>
</dbReference>
<protein>
    <recommendedName>
        <fullName evidence="4">Arrestin-like N-terminal domain-containing protein</fullName>
    </recommendedName>
</protein>
<feature type="region of interest" description="Disordered" evidence="1">
    <location>
        <begin position="411"/>
        <end position="439"/>
    </location>
</feature>
<dbReference type="EMBL" id="JARJLG010000008">
    <property type="protein sequence ID" value="KAJ7778581.1"/>
    <property type="molecule type" value="Genomic_DNA"/>
</dbReference>
<evidence type="ECO:0000313" key="3">
    <source>
        <dbReference type="Proteomes" id="UP001215280"/>
    </source>
</evidence>
<keyword evidence="3" id="KW-1185">Reference proteome</keyword>
<dbReference type="Gene3D" id="2.60.40.640">
    <property type="match status" value="1"/>
</dbReference>
<dbReference type="AlphaFoldDB" id="A0AAD7NWW7"/>